<gene>
    <name evidence="4" type="ORF">NCTC11632_01217</name>
    <name evidence="3" type="ORF">NCTC13100_01450</name>
</gene>
<protein>
    <recommendedName>
        <fullName evidence="2">UPF0102 protein NCTC11632_01217</fullName>
    </recommendedName>
</protein>
<organism evidence="3 6">
    <name type="scientific">Porphyromonas macacae</name>
    <dbReference type="NCBI Taxonomy" id="28115"/>
    <lineage>
        <taxon>Bacteria</taxon>
        <taxon>Pseudomonadati</taxon>
        <taxon>Bacteroidota</taxon>
        <taxon>Bacteroidia</taxon>
        <taxon>Bacteroidales</taxon>
        <taxon>Porphyromonadaceae</taxon>
        <taxon>Porphyromonas</taxon>
    </lineage>
</organism>
<dbReference type="AlphaFoldDB" id="A0A379DKL8"/>
<dbReference type="InterPro" id="IPR003509">
    <property type="entry name" value="UPF0102_YraN-like"/>
</dbReference>
<sequence length="138" mass="15783">MAAHIEKGKFGEEVACRLLESKGYKILEVNWRCVHREIDILAQDGGDLVVVEVKTRNHNAILKARECVNSDKMRNLVLAADHYVKGHLPDLNVRFDIIAVETYSDTSYKIEHIKDAFTAPLMGVRSSRSRSYSRKKQR</sequence>
<evidence type="ECO:0000256" key="1">
    <source>
        <dbReference type="ARBA" id="ARBA00006738"/>
    </source>
</evidence>
<accession>A0A379DKL8</accession>
<dbReference type="Gene3D" id="3.40.1350.10">
    <property type="match status" value="1"/>
</dbReference>
<evidence type="ECO:0000313" key="4">
    <source>
        <dbReference type="EMBL" id="SUB89120.1"/>
    </source>
</evidence>
<dbReference type="EMBL" id="UGTF01000002">
    <property type="protein sequence ID" value="SUB89120.1"/>
    <property type="molecule type" value="Genomic_DNA"/>
</dbReference>
<evidence type="ECO:0000256" key="2">
    <source>
        <dbReference type="HAMAP-Rule" id="MF_00048"/>
    </source>
</evidence>
<reference evidence="5 6" key="1">
    <citation type="submission" date="2018-06" db="EMBL/GenBank/DDBJ databases">
        <authorList>
            <consortium name="Pathogen Informatics"/>
            <person name="Doyle S."/>
        </authorList>
    </citation>
    <scope>NUCLEOTIDE SEQUENCE [LARGE SCALE GENOMIC DNA]</scope>
    <source>
        <strain evidence="4 5">NCTC11632</strain>
        <strain evidence="3 6">NCTC13100</strain>
    </source>
</reference>
<dbReference type="HAMAP" id="MF_00048">
    <property type="entry name" value="UPF0102"/>
    <property type="match status" value="1"/>
</dbReference>
<dbReference type="InterPro" id="IPR011856">
    <property type="entry name" value="tRNA_endonuc-like_dom_sf"/>
</dbReference>
<evidence type="ECO:0000313" key="6">
    <source>
        <dbReference type="Proteomes" id="UP000254263"/>
    </source>
</evidence>
<dbReference type="CDD" id="cd20736">
    <property type="entry name" value="PoNe_Nuclease"/>
    <property type="match status" value="1"/>
</dbReference>
<dbReference type="PANTHER" id="PTHR34039">
    <property type="entry name" value="UPF0102 PROTEIN YRAN"/>
    <property type="match status" value="1"/>
</dbReference>
<comment type="similarity">
    <text evidence="1 2">Belongs to the UPF0102 family.</text>
</comment>
<evidence type="ECO:0000313" key="3">
    <source>
        <dbReference type="EMBL" id="SUB78295.1"/>
    </source>
</evidence>
<proteinExistence type="inferred from homology"/>
<dbReference type="Pfam" id="PF02021">
    <property type="entry name" value="UPF0102"/>
    <property type="match status" value="1"/>
</dbReference>
<name>A0A379DKL8_9PORP</name>
<dbReference type="Proteomes" id="UP000254156">
    <property type="component" value="Unassembled WGS sequence"/>
</dbReference>
<dbReference type="InterPro" id="IPR011335">
    <property type="entry name" value="Restrct_endonuc-II-like"/>
</dbReference>
<dbReference type="GO" id="GO:0003676">
    <property type="term" value="F:nucleic acid binding"/>
    <property type="evidence" value="ECO:0007669"/>
    <property type="project" value="InterPro"/>
</dbReference>
<dbReference type="PANTHER" id="PTHR34039:SF1">
    <property type="entry name" value="UPF0102 PROTEIN YRAN"/>
    <property type="match status" value="1"/>
</dbReference>
<dbReference type="RefSeq" id="WP_018360807.1">
    <property type="nucleotide sequence ID" value="NZ_JASBZX010000002.1"/>
</dbReference>
<dbReference type="EMBL" id="UGTI01000001">
    <property type="protein sequence ID" value="SUB78295.1"/>
    <property type="molecule type" value="Genomic_DNA"/>
</dbReference>
<evidence type="ECO:0000313" key="5">
    <source>
        <dbReference type="Proteomes" id="UP000254156"/>
    </source>
</evidence>
<dbReference type="SUPFAM" id="SSF52980">
    <property type="entry name" value="Restriction endonuclease-like"/>
    <property type="match status" value="1"/>
</dbReference>
<dbReference type="OrthoDB" id="9802516at2"/>
<dbReference type="Proteomes" id="UP000254263">
    <property type="component" value="Unassembled WGS sequence"/>
</dbReference>